<evidence type="ECO:0000313" key="2">
    <source>
        <dbReference type="Proteomes" id="UP000501891"/>
    </source>
</evidence>
<dbReference type="KEGG" id="acru:HHL28_10855"/>
<sequence length="54" mass="5972">MMTASIDANVPIYLYDSRPESAAKRQRAGELVRRLALAPVVVPAQVHAEFIHVL</sequence>
<accession>A0A858R830</accession>
<proteinExistence type="predicted"/>
<organism evidence="1 2">
    <name type="scientific">Aerophototrophica crusticola</name>
    <dbReference type="NCBI Taxonomy" id="1709002"/>
    <lineage>
        <taxon>Bacteria</taxon>
        <taxon>Pseudomonadati</taxon>
        <taxon>Pseudomonadota</taxon>
        <taxon>Alphaproteobacteria</taxon>
        <taxon>Rhodospirillales</taxon>
        <taxon>Rhodospirillaceae</taxon>
        <taxon>Aerophototrophica</taxon>
    </lineage>
</organism>
<dbReference type="Proteomes" id="UP000501891">
    <property type="component" value="Chromosome"/>
</dbReference>
<gene>
    <name evidence="1" type="ORF">HHL28_10855</name>
</gene>
<name>A0A858R830_9PROT</name>
<dbReference type="AlphaFoldDB" id="A0A858R830"/>
<reference evidence="1" key="1">
    <citation type="submission" date="2020-04" db="EMBL/GenBank/DDBJ databases">
        <title>A desert anoxygenic phototrophic bacterium fixes CO2 using RubisCO under aerobic conditions.</title>
        <authorList>
            <person name="Tang K."/>
        </authorList>
    </citation>
    <scope>NUCLEOTIDE SEQUENCE [LARGE SCALE GENOMIC DNA]</scope>
    <source>
        <strain evidence="1">MIMtkB3</strain>
    </source>
</reference>
<keyword evidence="2" id="KW-1185">Reference proteome</keyword>
<dbReference type="EMBL" id="CP051775">
    <property type="protein sequence ID" value="QJE73524.1"/>
    <property type="molecule type" value="Genomic_DNA"/>
</dbReference>
<evidence type="ECO:0000313" key="1">
    <source>
        <dbReference type="EMBL" id="QJE73524.1"/>
    </source>
</evidence>
<protein>
    <submittedName>
        <fullName evidence="1">PIN domain-containing protein</fullName>
    </submittedName>
</protein>